<dbReference type="EMBL" id="JACIJS010000004">
    <property type="protein sequence ID" value="MBB5515507.1"/>
    <property type="molecule type" value="Genomic_DNA"/>
</dbReference>
<dbReference type="InterPro" id="IPR048487">
    <property type="entry name" value="DksA-like_N"/>
</dbReference>
<evidence type="ECO:0000256" key="4">
    <source>
        <dbReference type="PROSITE-ProRule" id="PRU00510"/>
    </source>
</evidence>
<dbReference type="GO" id="GO:0008270">
    <property type="term" value="F:zinc ion binding"/>
    <property type="evidence" value="ECO:0007669"/>
    <property type="project" value="UniProtKB-KW"/>
</dbReference>
<dbReference type="AlphaFoldDB" id="A0A840X4B2"/>
<evidence type="ECO:0000259" key="6">
    <source>
        <dbReference type="Pfam" id="PF21173"/>
    </source>
</evidence>
<evidence type="ECO:0000256" key="3">
    <source>
        <dbReference type="ARBA" id="ARBA00022833"/>
    </source>
</evidence>
<dbReference type="PROSITE" id="PS51128">
    <property type="entry name" value="ZF_DKSA_2"/>
    <property type="match status" value="1"/>
</dbReference>
<keyword evidence="8" id="KW-1185">Reference proteome</keyword>
<dbReference type="Pfam" id="PF21173">
    <property type="entry name" value="DksA-like_N"/>
    <property type="match status" value="1"/>
</dbReference>
<dbReference type="SUPFAM" id="SSF57716">
    <property type="entry name" value="Glucocorticoid receptor-like (DNA-binding domain)"/>
    <property type="match status" value="1"/>
</dbReference>
<proteinExistence type="predicted"/>
<dbReference type="Proteomes" id="UP000553766">
    <property type="component" value="Unassembled WGS sequence"/>
</dbReference>
<keyword evidence="2" id="KW-0863">Zinc-finger</keyword>
<comment type="caution">
    <text evidence="7">The sequence shown here is derived from an EMBL/GenBank/DDBJ whole genome shotgun (WGS) entry which is preliminary data.</text>
</comment>
<evidence type="ECO:0000313" key="7">
    <source>
        <dbReference type="EMBL" id="MBB5515507.1"/>
    </source>
</evidence>
<feature type="domain" description="DnaK suppressor protein-like N-terminal" evidence="6">
    <location>
        <begin position="10"/>
        <end position="71"/>
    </location>
</feature>
<keyword evidence="1" id="KW-0479">Metal-binding</keyword>
<protein>
    <submittedName>
        <fullName evidence="7">RNA polymerase-binding transcription factor DksA</fullName>
    </submittedName>
</protein>
<dbReference type="Pfam" id="PF01258">
    <property type="entry name" value="zf-dskA_traR"/>
    <property type="match status" value="1"/>
</dbReference>
<evidence type="ECO:0000256" key="2">
    <source>
        <dbReference type="ARBA" id="ARBA00022771"/>
    </source>
</evidence>
<feature type="domain" description="Zinc finger DksA/TraR C4-type" evidence="5">
    <location>
        <begin position="74"/>
        <end position="107"/>
    </location>
</feature>
<evidence type="ECO:0000256" key="1">
    <source>
        <dbReference type="ARBA" id="ARBA00022723"/>
    </source>
</evidence>
<feature type="zinc finger region" description="dksA C4-type" evidence="4">
    <location>
        <begin position="79"/>
        <end position="103"/>
    </location>
</feature>
<organism evidence="7 8">
    <name type="scientific">Rubricella aquisinus</name>
    <dbReference type="NCBI Taxonomy" id="2028108"/>
    <lineage>
        <taxon>Bacteria</taxon>
        <taxon>Pseudomonadati</taxon>
        <taxon>Pseudomonadota</taxon>
        <taxon>Alphaproteobacteria</taxon>
        <taxon>Rhodobacterales</taxon>
        <taxon>Paracoccaceae</taxon>
        <taxon>Rubricella</taxon>
    </lineage>
</organism>
<dbReference type="PANTHER" id="PTHR33823:SF4">
    <property type="entry name" value="GENERAL STRESS PROTEIN 16O"/>
    <property type="match status" value="1"/>
</dbReference>
<gene>
    <name evidence="7" type="ORF">FHS89_001519</name>
</gene>
<accession>A0A840X4B2</accession>
<reference evidence="7 8" key="1">
    <citation type="submission" date="2020-08" db="EMBL/GenBank/DDBJ databases">
        <title>Genomic Encyclopedia of Type Strains, Phase IV (KMG-IV): sequencing the most valuable type-strain genomes for metagenomic binning, comparative biology and taxonomic classification.</title>
        <authorList>
            <person name="Goeker M."/>
        </authorList>
    </citation>
    <scope>NUCLEOTIDE SEQUENCE [LARGE SCALE GENOMIC DNA]</scope>
    <source>
        <strain evidence="7 8">DSM 103377</strain>
    </source>
</reference>
<keyword evidence="3" id="KW-0862">Zinc</keyword>
<dbReference type="SUPFAM" id="SSF109635">
    <property type="entry name" value="DnaK suppressor protein DksA, alpha-hairpin domain"/>
    <property type="match status" value="1"/>
</dbReference>
<evidence type="ECO:0000259" key="5">
    <source>
        <dbReference type="Pfam" id="PF01258"/>
    </source>
</evidence>
<sequence>MTVSEARRAELQKLRANLIAKMTEIEHELDAPHSQDSEDRATEIEGDEVLERLGTSAQAELRMIDAALDRIATGQYGYCTTCGEVISAERLDVLPFTPFCRTCAAAH</sequence>
<name>A0A840X4B2_9RHOB</name>
<dbReference type="Gene3D" id="1.20.120.910">
    <property type="entry name" value="DksA, coiled-coil domain"/>
    <property type="match status" value="1"/>
</dbReference>
<dbReference type="RefSeq" id="WP_184010181.1">
    <property type="nucleotide sequence ID" value="NZ_JACIJS010000004.1"/>
</dbReference>
<evidence type="ECO:0000313" key="8">
    <source>
        <dbReference type="Proteomes" id="UP000553766"/>
    </source>
</evidence>
<dbReference type="InterPro" id="IPR000962">
    <property type="entry name" value="Znf_DskA_TraR"/>
</dbReference>
<dbReference type="InterPro" id="IPR037187">
    <property type="entry name" value="DnaK_N"/>
</dbReference>
<dbReference type="PANTHER" id="PTHR33823">
    <property type="entry name" value="RNA POLYMERASE-BINDING TRANSCRIPTION FACTOR DKSA-RELATED"/>
    <property type="match status" value="1"/>
</dbReference>